<evidence type="ECO:0000259" key="1">
    <source>
        <dbReference type="Pfam" id="PF07727"/>
    </source>
</evidence>
<reference evidence="2 3" key="1">
    <citation type="submission" date="2017-08" db="EMBL/GenBank/DDBJ databases">
        <title>Acidophilic green algal genome provides insights into adaptation to an acidic environment.</title>
        <authorList>
            <person name="Hirooka S."/>
            <person name="Hirose Y."/>
            <person name="Kanesaki Y."/>
            <person name="Higuchi S."/>
            <person name="Fujiwara T."/>
            <person name="Onuma R."/>
            <person name="Era A."/>
            <person name="Ohbayashi R."/>
            <person name="Uzuka A."/>
            <person name="Nozaki H."/>
            <person name="Yoshikawa H."/>
            <person name="Miyagishima S.Y."/>
        </authorList>
    </citation>
    <scope>NUCLEOTIDE SEQUENCE [LARGE SCALE GENOMIC DNA]</scope>
    <source>
        <strain evidence="2 3">NIES-2499</strain>
    </source>
</reference>
<accession>A0A250X7G7</accession>
<protein>
    <recommendedName>
        <fullName evidence="1">Reverse transcriptase Ty1/copia-type domain-containing protein</fullName>
    </recommendedName>
</protein>
<keyword evidence="3" id="KW-1185">Reference proteome</keyword>
<feature type="domain" description="Reverse transcriptase Ty1/copia-type" evidence="1">
    <location>
        <begin position="134"/>
        <end position="197"/>
    </location>
</feature>
<dbReference type="InterPro" id="IPR013103">
    <property type="entry name" value="RVT_2"/>
</dbReference>
<dbReference type="Proteomes" id="UP000232323">
    <property type="component" value="Unassembled WGS sequence"/>
</dbReference>
<dbReference type="EMBL" id="BEGY01000036">
    <property type="protein sequence ID" value="GAX78859.1"/>
    <property type="molecule type" value="Genomic_DNA"/>
</dbReference>
<dbReference type="OrthoDB" id="681097at2759"/>
<organism evidence="2 3">
    <name type="scientific">Chlamydomonas eustigma</name>
    <dbReference type="NCBI Taxonomy" id="1157962"/>
    <lineage>
        <taxon>Eukaryota</taxon>
        <taxon>Viridiplantae</taxon>
        <taxon>Chlorophyta</taxon>
        <taxon>core chlorophytes</taxon>
        <taxon>Chlorophyceae</taxon>
        <taxon>CS clade</taxon>
        <taxon>Chlamydomonadales</taxon>
        <taxon>Chlamydomonadaceae</taxon>
        <taxon>Chlamydomonas</taxon>
    </lineage>
</organism>
<proteinExistence type="predicted"/>
<dbReference type="STRING" id="1157962.A0A250X7G7"/>
<sequence length="308" mass="34630">MSTTYHLFNYNLASWKKASVVYDSVTDEQGVKWYDRTSGRMHFSTPWGKCGAPILQGTVIIPQQQSMCHRNAEYVPDISHMRPFGSPCFVLRLPRHQQGAGKLSQSAHFHEAMREEVNAVFDMGVLEPVRAHIMKPIPTIMVYDDVKVKAIGGFDRYKARFVVKGFAQRPGLDFDDTWAPVSRLESVRSFLAAAAAEAIKEALWFKKLLPDLGAMNDEEAVHIILYDNLSAEAVLKTPKITEVSKHISRKCNFAKKRVALGEVQIEYVPTSRQVADILTKLLQRMKFELGRAALGVKAWDKLGSAIHA</sequence>
<dbReference type="CDD" id="cd09272">
    <property type="entry name" value="RNase_HI_RT_Ty1"/>
    <property type="match status" value="1"/>
</dbReference>
<evidence type="ECO:0000313" key="3">
    <source>
        <dbReference type="Proteomes" id="UP000232323"/>
    </source>
</evidence>
<evidence type="ECO:0000313" key="2">
    <source>
        <dbReference type="EMBL" id="GAX78859.1"/>
    </source>
</evidence>
<dbReference type="Pfam" id="PF07727">
    <property type="entry name" value="RVT_2"/>
    <property type="match status" value="1"/>
</dbReference>
<comment type="caution">
    <text evidence="2">The sequence shown here is derived from an EMBL/GenBank/DDBJ whole genome shotgun (WGS) entry which is preliminary data.</text>
</comment>
<dbReference type="AlphaFoldDB" id="A0A250X7G7"/>
<name>A0A250X7G7_9CHLO</name>
<gene>
    <name evidence="2" type="ORF">CEUSTIGMA_g6297.t1</name>
</gene>